<dbReference type="EMBL" id="CAASIK010000006">
    <property type="protein sequence ID" value="VNB51561.1"/>
    <property type="molecule type" value="Genomic_DNA"/>
</dbReference>
<sequence>MSEEDLFYKDVEGRMEELKQKPIKKEKETRGEKISKTFSLLLGLMILIGLLFTLLGILRYIYD</sequence>
<protein>
    <recommendedName>
        <fullName evidence="4">Accessory secretory protein Asp4</fullName>
    </recommendedName>
</protein>
<comment type="caution">
    <text evidence="2">The sequence shown here is derived from an EMBL/GenBank/DDBJ whole genome shotgun (WGS) entry which is preliminary data.</text>
</comment>
<accession>A0AAJ5P593</accession>
<reference evidence="2 3" key="1">
    <citation type="submission" date="2019-04" db="EMBL/GenBank/DDBJ databases">
        <authorList>
            <consortium name="Pathogen Informatics"/>
        </authorList>
    </citation>
    <scope>NUCLEOTIDE SEQUENCE [LARGE SCALE GENOMIC DNA]</scope>
    <source>
        <strain evidence="2 3">GPSC54</strain>
    </source>
</reference>
<dbReference type="AlphaFoldDB" id="A0AAJ5P593"/>
<keyword evidence="1" id="KW-0812">Transmembrane</keyword>
<keyword evidence="1" id="KW-1133">Transmembrane helix</keyword>
<evidence type="ECO:0000256" key="1">
    <source>
        <dbReference type="SAM" id="Phobius"/>
    </source>
</evidence>
<gene>
    <name evidence="2" type="ORF">SAMEA2783718_01149</name>
</gene>
<proteinExistence type="predicted"/>
<feature type="transmembrane region" description="Helical" evidence="1">
    <location>
        <begin position="40"/>
        <end position="62"/>
    </location>
</feature>
<dbReference type="InterPro" id="IPR031551">
    <property type="entry name" value="Asp4"/>
</dbReference>
<name>A0AAJ5P593_STREE</name>
<dbReference type="RefSeq" id="WP_061816929.1">
    <property type="nucleotide sequence ID" value="NZ_CP168299.1"/>
</dbReference>
<dbReference type="Pfam" id="PF16996">
    <property type="entry name" value="Asp4"/>
    <property type="match status" value="1"/>
</dbReference>
<organism evidence="2 3">
    <name type="scientific">Streptococcus pneumoniae</name>
    <dbReference type="NCBI Taxonomy" id="1313"/>
    <lineage>
        <taxon>Bacteria</taxon>
        <taxon>Bacillati</taxon>
        <taxon>Bacillota</taxon>
        <taxon>Bacilli</taxon>
        <taxon>Lactobacillales</taxon>
        <taxon>Streptococcaceae</taxon>
        <taxon>Streptococcus</taxon>
    </lineage>
</organism>
<dbReference type="Proteomes" id="UP000310822">
    <property type="component" value="Unassembled WGS sequence"/>
</dbReference>
<evidence type="ECO:0000313" key="2">
    <source>
        <dbReference type="EMBL" id="VNB51561.1"/>
    </source>
</evidence>
<keyword evidence="1" id="KW-0472">Membrane</keyword>
<evidence type="ECO:0000313" key="3">
    <source>
        <dbReference type="Proteomes" id="UP000310822"/>
    </source>
</evidence>
<evidence type="ECO:0008006" key="4">
    <source>
        <dbReference type="Google" id="ProtNLM"/>
    </source>
</evidence>